<gene>
    <name evidence="1" type="ORF">SAMN05192583_3120</name>
</gene>
<dbReference type="Proteomes" id="UP000199206">
    <property type="component" value="Unassembled WGS sequence"/>
</dbReference>
<organism evidence="1 2">
    <name type="scientific">Sphingomonas gellani</name>
    <dbReference type="NCBI Taxonomy" id="1166340"/>
    <lineage>
        <taxon>Bacteria</taxon>
        <taxon>Pseudomonadati</taxon>
        <taxon>Pseudomonadota</taxon>
        <taxon>Alphaproteobacteria</taxon>
        <taxon>Sphingomonadales</taxon>
        <taxon>Sphingomonadaceae</taxon>
        <taxon>Sphingomonas</taxon>
    </lineage>
</organism>
<dbReference type="STRING" id="1166340.SAMN05192583_3120"/>
<dbReference type="AlphaFoldDB" id="A0A1H8HWU2"/>
<evidence type="ECO:0000313" key="2">
    <source>
        <dbReference type="Proteomes" id="UP000199206"/>
    </source>
</evidence>
<evidence type="ECO:0000313" key="1">
    <source>
        <dbReference type="EMBL" id="SEN60168.1"/>
    </source>
</evidence>
<accession>A0A1H8HWU2</accession>
<reference evidence="2" key="1">
    <citation type="submission" date="2016-10" db="EMBL/GenBank/DDBJ databases">
        <authorList>
            <person name="Varghese N."/>
            <person name="Submissions S."/>
        </authorList>
    </citation>
    <scope>NUCLEOTIDE SEQUENCE [LARGE SCALE GENOMIC DNA]</scope>
    <source>
        <strain evidence="2">S6-262</strain>
    </source>
</reference>
<sequence>MAFRDNSTLIRTAQTVKLLADNESGTFSGANGAHAFVISDGDVGDDQLVNFGSDDSIITGKKIYDGNNDGYISFGPNNVLDVDRTSSKNAGNDQITVGGTGGDLVTTIRYLGTKDGGFAYADATTRDQLLGHFTSGFESNNGGGDITVQAQSRHIDNDVGNNTYEFGSTSVALLTDNALGLNFGGDTINGFGSDDLLIFTSKLYDSDNSGVVTFGKNLVLDLSGANGPSSSDPSKGPGGQFDLNAPNQTSVYFLGEKTIGETTYYYYGTADHGAVPGLTA</sequence>
<protein>
    <submittedName>
        <fullName evidence="1">Uncharacterized protein</fullName>
    </submittedName>
</protein>
<dbReference type="OrthoDB" id="7563269at2"/>
<name>A0A1H8HWU2_9SPHN</name>
<proteinExistence type="predicted"/>
<dbReference type="EMBL" id="FOCF01000009">
    <property type="protein sequence ID" value="SEN60168.1"/>
    <property type="molecule type" value="Genomic_DNA"/>
</dbReference>
<dbReference type="RefSeq" id="WP_093666647.1">
    <property type="nucleotide sequence ID" value="NZ_FOCF01000009.1"/>
</dbReference>
<keyword evidence="2" id="KW-1185">Reference proteome</keyword>